<evidence type="ECO:0000313" key="3">
    <source>
        <dbReference type="Proteomes" id="UP000276776"/>
    </source>
</evidence>
<accession>A0A0N5DCK3</accession>
<evidence type="ECO:0000313" key="4">
    <source>
        <dbReference type="WBParaSite" id="TCLT_0001092901-mRNA-1"/>
    </source>
</evidence>
<reference evidence="4" key="1">
    <citation type="submission" date="2017-02" db="UniProtKB">
        <authorList>
            <consortium name="WormBaseParasite"/>
        </authorList>
    </citation>
    <scope>IDENTIFICATION</scope>
</reference>
<evidence type="ECO:0000313" key="2">
    <source>
        <dbReference type="EMBL" id="VDN08622.1"/>
    </source>
</evidence>
<organism evidence="4">
    <name type="scientific">Thelazia callipaeda</name>
    <name type="common">Oriental eyeworm</name>
    <name type="synonym">Parasitic nematode</name>
    <dbReference type="NCBI Taxonomy" id="103827"/>
    <lineage>
        <taxon>Eukaryota</taxon>
        <taxon>Metazoa</taxon>
        <taxon>Ecdysozoa</taxon>
        <taxon>Nematoda</taxon>
        <taxon>Chromadorea</taxon>
        <taxon>Rhabditida</taxon>
        <taxon>Spirurina</taxon>
        <taxon>Spiruromorpha</taxon>
        <taxon>Thelazioidea</taxon>
        <taxon>Thelaziidae</taxon>
        <taxon>Thelazia</taxon>
    </lineage>
</organism>
<name>A0A0N5DCK3_THECL</name>
<sequence>MVSTNTQSNQSEMQEECTRSLNSEKATEKKQFQCPVCEREFPYKIRKQTSIEIQQRRIVLCLMRSNFKSELIDK</sequence>
<keyword evidence="3" id="KW-1185">Reference proteome</keyword>
<evidence type="ECO:0000256" key="1">
    <source>
        <dbReference type="SAM" id="MobiDB-lite"/>
    </source>
</evidence>
<gene>
    <name evidence="2" type="ORF">TCLT_LOCUS10904</name>
</gene>
<dbReference type="Proteomes" id="UP000276776">
    <property type="component" value="Unassembled WGS sequence"/>
</dbReference>
<dbReference type="WBParaSite" id="TCLT_0001092901-mRNA-1">
    <property type="protein sequence ID" value="TCLT_0001092901-mRNA-1"/>
    <property type="gene ID" value="TCLT_0001092901"/>
</dbReference>
<feature type="compositionally biased region" description="Polar residues" evidence="1">
    <location>
        <begin position="1"/>
        <end position="12"/>
    </location>
</feature>
<feature type="region of interest" description="Disordered" evidence="1">
    <location>
        <begin position="1"/>
        <end position="29"/>
    </location>
</feature>
<reference evidence="2 3" key="2">
    <citation type="submission" date="2018-11" db="EMBL/GenBank/DDBJ databases">
        <authorList>
            <consortium name="Pathogen Informatics"/>
        </authorList>
    </citation>
    <scope>NUCLEOTIDE SEQUENCE [LARGE SCALE GENOMIC DNA]</scope>
</reference>
<protein>
    <submittedName>
        <fullName evidence="4">LITAF domain-containing protein</fullName>
    </submittedName>
</protein>
<proteinExistence type="predicted"/>
<dbReference type="AlphaFoldDB" id="A0A0N5DCK3"/>
<dbReference type="EMBL" id="UYYF01005600">
    <property type="protein sequence ID" value="VDN08622.1"/>
    <property type="molecule type" value="Genomic_DNA"/>
</dbReference>